<dbReference type="InterPro" id="IPR005311">
    <property type="entry name" value="PBP_dimer"/>
</dbReference>
<dbReference type="Gene3D" id="1.10.150.770">
    <property type="match status" value="1"/>
</dbReference>
<dbReference type="Pfam" id="PF03717">
    <property type="entry name" value="PBP_dimer"/>
    <property type="match status" value="1"/>
</dbReference>
<organism evidence="19 20">
    <name type="scientific">Pseudaquabacterium inlustre</name>
    <dbReference type="NCBI Taxonomy" id="2984192"/>
    <lineage>
        <taxon>Bacteria</taxon>
        <taxon>Pseudomonadati</taxon>
        <taxon>Pseudomonadota</taxon>
        <taxon>Betaproteobacteria</taxon>
        <taxon>Burkholderiales</taxon>
        <taxon>Sphaerotilaceae</taxon>
        <taxon>Pseudaquabacterium</taxon>
    </lineage>
</organism>
<comment type="subcellular location">
    <subcellularLocation>
        <location evidence="16">Cell inner membrane</location>
        <topology evidence="16">Single-pass membrane protein</topology>
    </subcellularLocation>
    <subcellularLocation>
        <location evidence="1">Membrane</location>
    </subcellularLocation>
</comment>
<dbReference type="EMBL" id="JBBUTH010000001">
    <property type="protein sequence ID" value="MEK8049375.1"/>
    <property type="molecule type" value="Genomic_DNA"/>
</dbReference>
<proteinExistence type="inferred from homology"/>
<keyword evidence="5 16" id="KW-0121">Carboxypeptidase</keyword>
<comment type="catalytic activity">
    <reaction evidence="16">
        <text>Preferential cleavage: (Ac)2-L-Lys-D-Ala-|-D-Ala. Also transpeptidation of peptidyl-alanyl moieties that are N-acyl substituents of D-alanine.</text>
        <dbReference type="EC" id="3.4.16.4"/>
    </reaction>
</comment>
<evidence type="ECO:0000313" key="20">
    <source>
        <dbReference type="Proteomes" id="UP001365405"/>
    </source>
</evidence>
<dbReference type="EC" id="3.4.16.4" evidence="16"/>
<dbReference type="InterPro" id="IPR037532">
    <property type="entry name" value="FtsI_transpept"/>
</dbReference>
<dbReference type="Proteomes" id="UP001365405">
    <property type="component" value="Unassembled WGS sequence"/>
</dbReference>
<comment type="function">
    <text evidence="16">Catalyzes cross-linking of the peptidoglycan cell wall at the division septum.</text>
</comment>
<feature type="active site" description="Acyl-ester intermediate" evidence="16">
    <location>
        <position position="308"/>
    </location>
</feature>
<evidence type="ECO:0000259" key="18">
    <source>
        <dbReference type="Pfam" id="PF03717"/>
    </source>
</evidence>
<protein>
    <recommendedName>
        <fullName evidence="16">Peptidoglycan D,D-transpeptidase FtsI</fullName>
        <ecNumber evidence="16">3.4.16.4</ecNumber>
    </recommendedName>
    <alternativeName>
        <fullName evidence="16">Penicillin-binding protein 3</fullName>
        <shortName evidence="16">PBP-3</shortName>
    </alternativeName>
</protein>
<dbReference type="RefSeq" id="WP_341409043.1">
    <property type="nucleotide sequence ID" value="NZ_JBBUTH010000001.1"/>
</dbReference>
<keyword evidence="10 16" id="KW-0573">Peptidoglycan synthesis</keyword>
<evidence type="ECO:0000256" key="3">
    <source>
        <dbReference type="ARBA" id="ARBA00022519"/>
    </source>
</evidence>
<dbReference type="Gene3D" id="3.30.450.330">
    <property type="match status" value="1"/>
</dbReference>
<evidence type="ECO:0000256" key="8">
    <source>
        <dbReference type="ARBA" id="ARBA00022801"/>
    </source>
</evidence>
<evidence type="ECO:0000256" key="2">
    <source>
        <dbReference type="ARBA" id="ARBA00022475"/>
    </source>
</evidence>
<evidence type="ECO:0000256" key="11">
    <source>
        <dbReference type="ARBA" id="ARBA00022989"/>
    </source>
</evidence>
<dbReference type="HAMAP" id="MF_02080">
    <property type="entry name" value="FtsI_transpept"/>
    <property type="match status" value="1"/>
</dbReference>
<dbReference type="InterPro" id="IPR001460">
    <property type="entry name" value="PCN-bd_Tpept"/>
</dbReference>
<gene>
    <name evidence="16" type="primary">ftsI</name>
    <name evidence="19" type="ORF">AACH10_03895</name>
</gene>
<keyword evidence="14 16" id="KW-0131">Cell cycle</keyword>
<dbReference type="InterPro" id="IPR036138">
    <property type="entry name" value="PBP_dimer_sf"/>
</dbReference>
<feature type="domain" description="Penicillin-binding protein transpeptidase" evidence="17">
    <location>
        <begin position="261"/>
        <end position="557"/>
    </location>
</feature>
<feature type="domain" description="Penicillin-binding protein dimerisation" evidence="18">
    <location>
        <begin position="73"/>
        <end position="220"/>
    </location>
</feature>
<evidence type="ECO:0000256" key="10">
    <source>
        <dbReference type="ARBA" id="ARBA00022984"/>
    </source>
</evidence>
<comment type="pathway">
    <text evidence="16">Cell wall biogenesis; peptidoglycan biosynthesis.</text>
</comment>
<evidence type="ECO:0000256" key="5">
    <source>
        <dbReference type="ARBA" id="ARBA00022645"/>
    </source>
</evidence>
<keyword evidence="8 16" id="KW-0378">Hydrolase</keyword>
<dbReference type="InterPro" id="IPR050515">
    <property type="entry name" value="Beta-lactam/transpept"/>
</dbReference>
<evidence type="ECO:0000256" key="1">
    <source>
        <dbReference type="ARBA" id="ARBA00004370"/>
    </source>
</evidence>
<evidence type="ECO:0000256" key="12">
    <source>
        <dbReference type="ARBA" id="ARBA00023136"/>
    </source>
</evidence>
<evidence type="ECO:0000256" key="4">
    <source>
        <dbReference type="ARBA" id="ARBA00022618"/>
    </source>
</evidence>
<name>A0ABU9CBW1_9BURK</name>
<dbReference type="InterPro" id="IPR012338">
    <property type="entry name" value="Beta-lactam/transpept-like"/>
</dbReference>
<dbReference type="PANTHER" id="PTHR30627">
    <property type="entry name" value="PEPTIDOGLYCAN D,D-TRANSPEPTIDASE"/>
    <property type="match status" value="1"/>
</dbReference>
<evidence type="ECO:0000256" key="16">
    <source>
        <dbReference type="HAMAP-Rule" id="MF_02080"/>
    </source>
</evidence>
<dbReference type="Gene3D" id="3.40.710.10">
    <property type="entry name" value="DD-peptidase/beta-lactamase superfamily"/>
    <property type="match status" value="1"/>
</dbReference>
<keyword evidence="3 16" id="KW-0997">Cell inner membrane</keyword>
<sequence length="588" mass="64017">MKKLLTPASVRGVDYATSPLLASRTPNWRSRFIVAAVGLGFAGLLGRAAYIQLIGTQFFQKQGEMRYAHTLEVPATRGRILDRNQQLLATSVPVPSIWAIPKEFQATPEQRKALVKLLGLSDKDFEAKLASGSQNFAWIRRQAEPELWAQVKALGIKGLYEDREYRRRYPEGESAAHVVGFTNLDDQGQEGIELAFQKELQGKKGARGVVKDRLGRVIEDLGTGVESADGRDITLAIDAKVQFFAYQKVRDAVAEHKAKAGSVVVLDTQTGEILALANYPSYDPGARAHLNGEQLRNRALTDIFEPGSTMKPFVVAQALETGRVKPETMINATPGSVVVGGFPIKDAHPYGGLTVQGVIQKSSNIGTVRMAMMMQPHELWDVYSKVGYGQKPQINFPGAVTGRLRPYKSWRPIEQATMAYGYGLSASLLQIARAYTAFARDGEVIPVSMLRQEQPATGIRVFSPETAREIRKMLQMAAGPGGTGPLAQTIGYSVGGKSGTAHKQEGQGYASHKYRSWFVGMAPIDKPRIVVGVMVDEPSNGVYFGGAVAAPVFSQVVQQTLRMMNVSPDLDVTPQVMAKALPAAPENF</sequence>
<keyword evidence="7 16" id="KW-0812">Transmembrane</keyword>
<keyword evidence="13 16" id="KW-0717">Septation</keyword>
<comment type="similarity">
    <text evidence="16">Belongs to the transpeptidase family. FtsI subfamily.</text>
</comment>
<dbReference type="PANTHER" id="PTHR30627:SF1">
    <property type="entry name" value="PEPTIDOGLYCAN D,D-TRANSPEPTIDASE FTSI"/>
    <property type="match status" value="1"/>
</dbReference>
<evidence type="ECO:0000256" key="13">
    <source>
        <dbReference type="ARBA" id="ARBA00023210"/>
    </source>
</evidence>
<dbReference type="SUPFAM" id="SSF56519">
    <property type="entry name" value="Penicillin binding protein dimerisation domain"/>
    <property type="match status" value="1"/>
</dbReference>
<evidence type="ECO:0000256" key="15">
    <source>
        <dbReference type="ARBA" id="ARBA00023316"/>
    </source>
</evidence>
<keyword evidence="6 16" id="KW-0645">Protease</keyword>
<keyword evidence="2 16" id="KW-1003">Cell membrane</keyword>
<keyword evidence="9 16" id="KW-0133">Cell shape</keyword>
<evidence type="ECO:0000256" key="6">
    <source>
        <dbReference type="ARBA" id="ARBA00022670"/>
    </source>
</evidence>
<accession>A0ABU9CBW1</accession>
<keyword evidence="12 16" id="KW-0472">Membrane</keyword>
<dbReference type="Gene3D" id="3.90.1310.10">
    <property type="entry name" value="Penicillin-binding protein 2a (Domain 2)"/>
    <property type="match status" value="1"/>
</dbReference>
<feature type="transmembrane region" description="Helical" evidence="16">
    <location>
        <begin position="32"/>
        <end position="50"/>
    </location>
</feature>
<keyword evidence="20" id="KW-1185">Reference proteome</keyword>
<keyword evidence="15 16" id="KW-0961">Cell wall biogenesis/degradation</keyword>
<dbReference type="SUPFAM" id="SSF56601">
    <property type="entry name" value="beta-lactamase/transpeptidase-like"/>
    <property type="match status" value="1"/>
</dbReference>
<evidence type="ECO:0000256" key="7">
    <source>
        <dbReference type="ARBA" id="ARBA00022692"/>
    </source>
</evidence>
<evidence type="ECO:0000256" key="9">
    <source>
        <dbReference type="ARBA" id="ARBA00022960"/>
    </source>
</evidence>
<evidence type="ECO:0000313" key="19">
    <source>
        <dbReference type="EMBL" id="MEK8049375.1"/>
    </source>
</evidence>
<keyword evidence="11 16" id="KW-1133">Transmembrane helix</keyword>
<evidence type="ECO:0000259" key="17">
    <source>
        <dbReference type="Pfam" id="PF00905"/>
    </source>
</evidence>
<keyword evidence="4 16" id="KW-0132">Cell division</keyword>
<dbReference type="Pfam" id="PF00905">
    <property type="entry name" value="Transpeptidase"/>
    <property type="match status" value="1"/>
</dbReference>
<reference evidence="19 20" key="1">
    <citation type="submission" date="2024-04" db="EMBL/GenBank/DDBJ databases">
        <title>Novel species of the genus Ideonella isolated from streams.</title>
        <authorList>
            <person name="Lu H."/>
        </authorList>
    </citation>
    <scope>NUCLEOTIDE SEQUENCE [LARGE SCALE GENOMIC DNA]</scope>
    <source>
        <strain evidence="19 20">DXS22W</strain>
    </source>
</reference>
<comment type="caution">
    <text evidence="19">The sequence shown here is derived from an EMBL/GenBank/DDBJ whole genome shotgun (WGS) entry which is preliminary data.</text>
</comment>
<evidence type="ECO:0000256" key="14">
    <source>
        <dbReference type="ARBA" id="ARBA00023306"/>
    </source>
</evidence>